<keyword evidence="3" id="KW-1185">Reference proteome</keyword>
<feature type="domain" description="6-hydroxymethylpterin diphosphokinase MptE-like" evidence="1">
    <location>
        <begin position="206"/>
        <end position="383"/>
    </location>
</feature>
<evidence type="ECO:0000259" key="1">
    <source>
        <dbReference type="Pfam" id="PF01973"/>
    </source>
</evidence>
<proteinExistence type="predicted"/>
<comment type="caution">
    <text evidence="2">The sequence shown here is derived from an EMBL/GenBank/DDBJ whole genome shotgun (WGS) entry which is preliminary data.</text>
</comment>
<dbReference type="InterPro" id="IPR002826">
    <property type="entry name" value="MptE-like"/>
</dbReference>
<dbReference type="RefSeq" id="WP_189776672.1">
    <property type="nucleotide sequence ID" value="NZ_JACWEZ010000001.1"/>
</dbReference>
<name>A0ABR7VH62_VIRHA</name>
<dbReference type="Proteomes" id="UP000621631">
    <property type="component" value="Unassembled WGS sequence"/>
</dbReference>
<dbReference type="EMBL" id="JACWEZ010000001">
    <property type="protein sequence ID" value="MBD1221289.1"/>
    <property type="molecule type" value="Genomic_DNA"/>
</dbReference>
<organism evidence="2 3">
    <name type="scientific">Virgibacillus halodenitrificans</name>
    <name type="common">Bacillus halodenitrificans</name>
    <dbReference type="NCBI Taxonomy" id="1482"/>
    <lineage>
        <taxon>Bacteria</taxon>
        <taxon>Bacillati</taxon>
        <taxon>Bacillota</taxon>
        <taxon>Bacilli</taxon>
        <taxon>Bacillales</taxon>
        <taxon>Bacillaceae</taxon>
        <taxon>Virgibacillus</taxon>
    </lineage>
</organism>
<gene>
    <name evidence="2" type="ORF">IC602_01525</name>
</gene>
<reference evidence="2 3" key="1">
    <citation type="submission" date="2020-09" db="EMBL/GenBank/DDBJ databases">
        <title>Draft Genome Sequences of Oil-Oxidizing Bacteria Halomonas titanicae, Marinobacter lutaoensis, and Virgibacillus halodenitrificans Isolated from Highly Saline Environments.</title>
        <authorList>
            <person name="Grouzdev D.S."/>
            <person name="Sokolova D.S."/>
            <person name="Semenova E.M."/>
            <person name="Borzenkov I.A."/>
            <person name="Bidzhieva S.K."/>
            <person name="Poltaraus A.B."/>
            <person name="Nazina T.N."/>
        </authorList>
    </citation>
    <scope>NUCLEOTIDE SEQUENCE [LARGE SCALE GENOMIC DNA]</scope>
    <source>
        <strain evidence="2 3">VKM B-3472D</strain>
    </source>
</reference>
<dbReference type="PANTHER" id="PTHR41786">
    <property type="entry name" value="MOTILITY ACCESSORY FACTOR MAF"/>
    <property type="match status" value="1"/>
</dbReference>
<dbReference type="Pfam" id="PF01973">
    <property type="entry name" value="MptE-like"/>
    <property type="match status" value="1"/>
</dbReference>
<dbReference type="PANTHER" id="PTHR41786:SF1">
    <property type="entry name" value="6-HYDROXYMETHYLPTERIN DIPHOSPHOKINASE MPTE-LIKE DOMAIN-CONTAINING PROTEIN"/>
    <property type="match status" value="1"/>
</dbReference>
<evidence type="ECO:0000313" key="2">
    <source>
        <dbReference type="EMBL" id="MBD1221289.1"/>
    </source>
</evidence>
<protein>
    <submittedName>
        <fullName evidence="2">Motility associated factor glycosyltransferase family protein</fullName>
    </submittedName>
</protein>
<accession>A0ABR7VH62</accession>
<evidence type="ECO:0000313" key="3">
    <source>
        <dbReference type="Proteomes" id="UP000621631"/>
    </source>
</evidence>
<sequence>MLIDNTLLLRKTFPKVREYYRENEEILDQQSIEVMESKTGIETIRFTTSDEKALMVHSLYDPMREAERIITSQKDSIKENTHVFFYGVGMGYHIEKFQELYPNHTFSLYEPIPEIFQSMASHRSLNQLITDNTKQLYIDTHLMSNTDYLGEFLSSNQAIHLIVLPSYENIAKNKLQLFHENVKSAITNRRSKLHTDASFQKLWVMNSLVNFKEVLHTPNMVKDIECNNFQGKPALIVSAGPSLAEDIEYIRHIKENNLAYIFSVGSAINSLVSYDILPDAVCTYDPGKLNHKVFEKMVAHGINDIPMLFGSSVGYETLEKYKGPKVHFITTQDRASTYFLKDELKVEEDLIIDSPSIAVMTFQILNKLGASPIIFAGQNLGYLYDRLYSEGIEYDHIQSTMEKEQIEKALTTEDVHGNMIKTSHGFNSMRTSIEEFAKAYNGTYINTTKGGAKINGVPFQPIEEVLKNVFTESLKKDEEWWNQQNKYDQSGIAVQKDFLGKSIQKFHVTLSDFNELLRNIEKYTKLKNNQGIQNGLVKFDTLYNKLNENDYYRHFLSFYIRVHVEIMAGEIRRLNQEKDVVRKGQEIVKLLSRFLKHCKEGTKELEEIIHNTL</sequence>